<keyword evidence="3" id="KW-0804">Transcription</keyword>
<evidence type="ECO:0000256" key="2">
    <source>
        <dbReference type="ARBA" id="ARBA00023125"/>
    </source>
</evidence>
<evidence type="ECO:0000259" key="6">
    <source>
        <dbReference type="PROSITE" id="PS50110"/>
    </source>
</evidence>
<dbReference type="InterPro" id="IPR000792">
    <property type="entry name" value="Tscrpt_reg_LuxR_C"/>
</dbReference>
<dbReference type="PROSITE" id="PS50043">
    <property type="entry name" value="HTH_LUXR_2"/>
    <property type="match status" value="1"/>
</dbReference>
<gene>
    <name evidence="7" type="primary">devR_1</name>
    <name evidence="7" type="ORF">SAMEA4475696_01079</name>
</gene>
<keyword evidence="4" id="KW-0597">Phosphoprotein</keyword>
<dbReference type="GO" id="GO:0003677">
    <property type="term" value="F:DNA binding"/>
    <property type="evidence" value="ECO:0007669"/>
    <property type="project" value="UniProtKB-KW"/>
</dbReference>
<evidence type="ECO:0000259" key="5">
    <source>
        <dbReference type="PROSITE" id="PS50043"/>
    </source>
</evidence>
<dbReference type="InterPro" id="IPR039420">
    <property type="entry name" value="WalR-like"/>
</dbReference>
<dbReference type="SUPFAM" id="SSF52172">
    <property type="entry name" value="CheY-like"/>
    <property type="match status" value="1"/>
</dbReference>
<dbReference type="SMART" id="SM00421">
    <property type="entry name" value="HTH_LUXR"/>
    <property type="match status" value="1"/>
</dbReference>
<dbReference type="RefSeq" id="WP_034400899.1">
    <property type="nucleotide sequence ID" value="NZ_JAAFNK010000001.1"/>
</dbReference>
<dbReference type="PRINTS" id="PR00038">
    <property type="entry name" value="HTHLUXR"/>
</dbReference>
<dbReference type="PROSITE" id="PS50110">
    <property type="entry name" value="RESPONSE_REGULATORY"/>
    <property type="match status" value="1"/>
</dbReference>
<dbReference type="Proteomes" id="UP000242637">
    <property type="component" value="Chromosome 1"/>
</dbReference>
<protein>
    <submittedName>
        <fullName evidence="7">Transcriptional regulatory protein devR (DosR)</fullName>
    </submittedName>
</protein>
<proteinExistence type="predicted"/>
<dbReference type="GO" id="GO:0006355">
    <property type="term" value="P:regulation of DNA-templated transcription"/>
    <property type="evidence" value="ECO:0007669"/>
    <property type="project" value="InterPro"/>
</dbReference>
<dbReference type="SUPFAM" id="SSF46894">
    <property type="entry name" value="C-terminal effector domain of the bipartite response regulators"/>
    <property type="match status" value="1"/>
</dbReference>
<name>A0A239VEQ2_9MICO</name>
<evidence type="ECO:0000313" key="8">
    <source>
        <dbReference type="Proteomes" id="UP000242637"/>
    </source>
</evidence>
<feature type="modified residue" description="4-aspartylphosphate" evidence="4">
    <location>
        <position position="58"/>
    </location>
</feature>
<dbReference type="CDD" id="cd06170">
    <property type="entry name" value="LuxR_C_like"/>
    <property type="match status" value="1"/>
</dbReference>
<sequence>MLIFVKDPTTPITVAVVNDYPIVVAGVAHLLASDPRITVVEHAANTTPRSRVDIALFDTFAAGDHLENDVIPLLEAPYIGKVIIYSWDPQDAHARQAMALGAAGFLDKRISAEQLADALISIHTGKHTHIQAPDHTTPGVKKWPGQTAGLSPREAEVVALITQGFTNDQIAQSCYLSINSVKSYIRSAYRKMGVERRSQAVLWGIQNGMQPQTIRTSI</sequence>
<dbReference type="GO" id="GO:0000160">
    <property type="term" value="P:phosphorelay signal transduction system"/>
    <property type="evidence" value="ECO:0007669"/>
    <property type="project" value="InterPro"/>
</dbReference>
<dbReference type="Gene3D" id="3.40.50.2300">
    <property type="match status" value="1"/>
</dbReference>
<dbReference type="InterPro" id="IPR001789">
    <property type="entry name" value="Sig_transdc_resp-reg_receiver"/>
</dbReference>
<keyword evidence="8" id="KW-1185">Reference proteome</keyword>
<feature type="domain" description="HTH luxR-type" evidence="5">
    <location>
        <begin position="143"/>
        <end position="208"/>
    </location>
</feature>
<dbReference type="STRING" id="1121387.GCA_000429885_01009"/>
<dbReference type="PANTHER" id="PTHR43214:SF41">
    <property type="entry name" value="NITRATE_NITRITE RESPONSE REGULATOR PROTEIN NARP"/>
    <property type="match status" value="1"/>
</dbReference>
<evidence type="ECO:0000313" key="7">
    <source>
        <dbReference type="EMBL" id="SNV20705.1"/>
    </source>
</evidence>
<evidence type="ECO:0000256" key="3">
    <source>
        <dbReference type="ARBA" id="ARBA00023163"/>
    </source>
</evidence>
<evidence type="ECO:0000256" key="1">
    <source>
        <dbReference type="ARBA" id="ARBA00023015"/>
    </source>
</evidence>
<dbReference type="PROSITE" id="PS00622">
    <property type="entry name" value="HTH_LUXR_1"/>
    <property type="match status" value="1"/>
</dbReference>
<feature type="domain" description="Response regulatory" evidence="6">
    <location>
        <begin position="13"/>
        <end position="123"/>
    </location>
</feature>
<evidence type="ECO:0000256" key="4">
    <source>
        <dbReference type="PROSITE-ProRule" id="PRU00169"/>
    </source>
</evidence>
<dbReference type="InterPro" id="IPR016032">
    <property type="entry name" value="Sig_transdc_resp-reg_C-effctor"/>
</dbReference>
<dbReference type="InterPro" id="IPR011006">
    <property type="entry name" value="CheY-like_superfamily"/>
</dbReference>
<keyword evidence="1" id="KW-0805">Transcription regulation</keyword>
<dbReference type="Pfam" id="PF00196">
    <property type="entry name" value="GerE"/>
    <property type="match status" value="1"/>
</dbReference>
<reference evidence="7 8" key="1">
    <citation type="submission" date="2017-06" db="EMBL/GenBank/DDBJ databases">
        <authorList>
            <consortium name="Pathogen Informatics"/>
        </authorList>
    </citation>
    <scope>NUCLEOTIDE SEQUENCE [LARGE SCALE GENOMIC DNA]</scope>
    <source>
        <strain evidence="7 8">NCTC13039</strain>
    </source>
</reference>
<dbReference type="OrthoDB" id="9816529at2"/>
<keyword evidence="2" id="KW-0238">DNA-binding</keyword>
<dbReference type="PANTHER" id="PTHR43214">
    <property type="entry name" value="TWO-COMPONENT RESPONSE REGULATOR"/>
    <property type="match status" value="1"/>
</dbReference>
<dbReference type="KEGG" id="dco:SAMEA4475696_1079"/>
<dbReference type="AlphaFoldDB" id="A0A239VEQ2"/>
<dbReference type="EMBL" id="LT906453">
    <property type="protein sequence ID" value="SNV20705.1"/>
    <property type="molecule type" value="Genomic_DNA"/>
</dbReference>
<accession>A0A239VEQ2</accession>
<organism evidence="7 8">
    <name type="scientific">Dermatophilus congolensis</name>
    <dbReference type="NCBI Taxonomy" id="1863"/>
    <lineage>
        <taxon>Bacteria</taxon>
        <taxon>Bacillati</taxon>
        <taxon>Actinomycetota</taxon>
        <taxon>Actinomycetes</taxon>
        <taxon>Micrococcales</taxon>
        <taxon>Dermatophilaceae</taxon>
        <taxon>Dermatophilus</taxon>
    </lineage>
</organism>